<dbReference type="PANTHER" id="PTHR43674:SF2">
    <property type="entry name" value="BETA-UREIDOPROPIONASE"/>
    <property type="match status" value="1"/>
</dbReference>
<dbReference type="InterPro" id="IPR003010">
    <property type="entry name" value="C-N_Hydrolase"/>
</dbReference>
<gene>
    <name evidence="3" type="ORF">GCM10009769_31690</name>
</gene>
<dbReference type="GO" id="GO:0016811">
    <property type="term" value="F:hydrolase activity, acting on carbon-nitrogen (but not peptide) bonds, in linear amides"/>
    <property type="evidence" value="ECO:0007669"/>
    <property type="project" value="UniProtKB-ARBA"/>
</dbReference>
<dbReference type="Pfam" id="PF00795">
    <property type="entry name" value="CN_hydrolase"/>
    <property type="match status" value="1"/>
</dbReference>
<dbReference type="InterPro" id="IPR050345">
    <property type="entry name" value="Aliph_Amidase/BUP"/>
</dbReference>
<accession>A0A8H9L1S3</accession>
<evidence type="ECO:0000259" key="2">
    <source>
        <dbReference type="PROSITE" id="PS50263"/>
    </source>
</evidence>
<dbReference type="InterPro" id="IPR036526">
    <property type="entry name" value="C-N_Hydrolase_sf"/>
</dbReference>
<sequence length="390" mass="42391">MTVSRTWEKPRGFTIAPVMPRYNSDLGALVIVDRMVNNDGMDVITAADQPSPLHQDTGAARRRVRVALVQTRWHEDPDEHERTLADGIASAAANGATAVFLQELTLSRYPGDTPAGGVPKDGAESIEDGPTMRFVRDQARRHRVFVHASLYERPADDDQPEDPRGYNTAVLVAPDGTLVGSTRKTHIPISAGYYEDTYFRPGPDTDPFPVHDPAGLGARVGLPTCWDEWFPEVARAYGLAGSEVLAYPTAIGSEPTFPDFDTAPIWRQVIVANGITAGQFMVVPNRWGDEGAITFYGSSFISDPFGRVLVEAPRDADAVLVADLDLDARAEWLRLFPFYVTRRPDLYATLTAPVDRLRDGYGADEAIRASLADASTTHRAGGPQTAAAGA</sequence>
<name>A0A8H9L1S3_9MICO</name>
<keyword evidence="1 3" id="KW-0378">Hydrolase</keyword>
<reference evidence="3" key="2">
    <citation type="submission" date="2020-09" db="EMBL/GenBank/DDBJ databases">
        <authorList>
            <person name="Sun Q."/>
            <person name="Ohkuma M."/>
        </authorList>
    </citation>
    <scope>NUCLEOTIDE SEQUENCE</scope>
    <source>
        <strain evidence="3">JCM 1480</strain>
    </source>
</reference>
<feature type="domain" description="CN hydrolase" evidence="2">
    <location>
        <begin position="64"/>
        <end position="326"/>
    </location>
</feature>
<dbReference type="PANTHER" id="PTHR43674">
    <property type="entry name" value="NITRILASE C965.09-RELATED"/>
    <property type="match status" value="1"/>
</dbReference>
<reference evidence="3" key="1">
    <citation type="journal article" date="2014" name="Int. J. Syst. Evol. Microbiol.">
        <title>Complete genome sequence of Corynebacterium casei LMG S-19264T (=DSM 44701T), isolated from a smear-ripened cheese.</title>
        <authorList>
            <consortium name="US DOE Joint Genome Institute (JGI-PGF)"/>
            <person name="Walter F."/>
            <person name="Albersmeier A."/>
            <person name="Kalinowski J."/>
            <person name="Ruckert C."/>
        </authorList>
    </citation>
    <scope>NUCLEOTIDE SEQUENCE</scope>
    <source>
        <strain evidence="3">JCM 1480</strain>
    </source>
</reference>
<evidence type="ECO:0000313" key="3">
    <source>
        <dbReference type="EMBL" id="GGL11307.1"/>
    </source>
</evidence>
<evidence type="ECO:0000256" key="1">
    <source>
        <dbReference type="ARBA" id="ARBA00022801"/>
    </source>
</evidence>
<dbReference type="PROSITE" id="PS50263">
    <property type="entry name" value="CN_HYDROLASE"/>
    <property type="match status" value="1"/>
</dbReference>
<comment type="caution">
    <text evidence="3">The sequence shown here is derived from an EMBL/GenBank/DDBJ whole genome shotgun (WGS) entry which is preliminary data.</text>
</comment>
<dbReference type="Gene3D" id="3.60.110.10">
    <property type="entry name" value="Carbon-nitrogen hydrolase"/>
    <property type="match status" value="1"/>
</dbReference>
<organism evidence="3 4">
    <name type="scientific">Curtobacterium luteum</name>
    <dbReference type="NCBI Taxonomy" id="33881"/>
    <lineage>
        <taxon>Bacteria</taxon>
        <taxon>Bacillati</taxon>
        <taxon>Actinomycetota</taxon>
        <taxon>Actinomycetes</taxon>
        <taxon>Micrococcales</taxon>
        <taxon>Microbacteriaceae</taxon>
        <taxon>Curtobacterium</taxon>
    </lineage>
</organism>
<dbReference type="EMBL" id="BMOI01000017">
    <property type="protein sequence ID" value="GGL11307.1"/>
    <property type="molecule type" value="Genomic_DNA"/>
</dbReference>
<protein>
    <submittedName>
        <fullName evidence="3">Hydrolase</fullName>
    </submittedName>
</protein>
<dbReference type="AlphaFoldDB" id="A0A8H9L1S3"/>
<dbReference type="SUPFAM" id="SSF56317">
    <property type="entry name" value="Carbon-nitrogen hydrolase"/>
    <property type="match status" value="1"/>
</dbReference>
<proteinExistence type="predicted"/>
<dbReference type="Proteomes" id="UP000648535">
    <property type="component" value="Unassembled WGS sequence"/>
</dbReference>
<evidence type="ECO:0000313" key="4">
    <source>
        <dbReference type="Proteomes" id="UP000648535"/>
    </source>
</evidence>